<dbReference type="PANTHER" id="PTHR16305:SF35">
    <property type="entry name" value="TRANSCRIPTIONAL ACTIVATOR DOMAIN"/>
    <property type="match status" value="1"/>
</dbReference>
<keyword evidence="3" id="KW-0802">TPR repeat</keyword>
<dbReference type="RefSeq" id="WP_181320083.1">
    <property type="nucleotide sequence ID" value="NZ_PYAX01000003.1"/>
</dbReference>
<dbReference type="InterPro" id="IPR016032">
    <property type="entry name" value="Sig_transdc_resp-reg_C-effctor"/>
</dbReference>
<keyword evidence="1" id="KW-0547">Nucleotide-binding</keyword>
<dbReference type="GO" id="GO:0006355">
    <property type="term" value="P:regulation of DNA-templated transcription"/>
    <property type="evidence" value="ECO:0007669"/>
    <property type="project" value="InterPro"/>
</dbReference>
<dbReference type="CDD" id="cd06170">
    <property type="entry name" value="LuxR_C_like"/>
    <property type="match status" value="1"/>
</dbReference>
<name>A0A2P8IDX9_SACCR</name>
<evidence type="ECO:0000256" key="2">
    <source>
        <dbReference type="ARBA" id="ARBA00022840"/>
    </source>
</evidence>
<dbReference type="InterPro" id="IPR036388">
    <property type="entry name" value="WH-like_DNA-bd_sf"/>
</dbReference>
<proteinExistence type="predicted"/>
<dbReference type="InterPro" id="IPR019734">
    <property type="entry name" value="TPR_rpt"/>
</dbReference>
<dbReference type="EMBL" id="PYAX01000003">
    <property type="protein sequence ID" value="PSL56681.1"/>
    <property type="molecule type" value="Genomic_DNA"/>
</dbReference>
<dbReference type="GO" id="GO:0005524">
    <property type="term" value="F:ATP binding"/>
    <property type="evidence" value="ECO:0007669"/>
    <property type="project" value="UniProtKB-KW"/>
</dbReference>
<dbReference type="Pfam" id="PF00196">
    <property type="entry name" value="GerE"/>
    <property type="match status" value="1"/>
</dbReference>
<dbReference type="SMART" id="SM00421">
    <property type="entry name" value="HTH_LUXR"/>
    <property type="match status" value="1"/>
</dbReference>
<dbReference type="PANTHER" id="PTHR16305">
    <property type="entry name" value="TESTICULAR SOLUBLE ADENYLYL CYCLASE"/>
    <property type="match status" value="1"/>
</dbReference>
<dbReference type="PROSITE" id="PS50005">
    <property type="entry name" value="TPR"/>
    <property type="match status" value="1"/>
</dbReference>
<dbReference type="InterPro" id="IPR027417">
    <property type="entry name" value="P-loop_NTPase"/>
</dbReference>
<dbReference type="PRINTS" id="PR00038">
    <property type="entry name" value="HTHLUXR"/>
</dbReference>
<comment type="caution">
    <text evidence="5">The sequence shown here is derived from an EMBL/GenBank/DDBJ whole genome shotgun (WGS) entry which is preliminary data.</text>
</comment>
<dbReference type="SUPFAM" id="SSF52540">
    <property type="entry name" value="P-loop containing nucleoside triphosphate hydrolases"/>
    <property type="match status" value="1"/>
</dbReference>
<dbReference type="SUPFAM" id="SSF46894">
    <property type="entry name" value="C-terminal effector domain of the bipartite response regulators"/>
    <property type="match status" value="1"/>
</dbReference>
<organism evidence="5 6">
    <name type="scientific">Saccharothrix carnea</name>
    <dbReference type="NCBI Taxonomy" id="1280637"/>
    <lineage>
        <taxon>Bacteria</taxon>
        <taxon>Bacillati</taxon>
        <taxon>Actinomycetota</taxon>
        <taxon>Actinomycetes</taxon>
        <taxon>Pseudonocardiales</taxon>
        <taxon>Pseudonocardiaceae</taxon>
        <taxon>Saccharothrix</taxon>
    </lineage>
</organism>
<dbReference type="InterPro" id="IPR041664">
    <property type="entry name" value="AAA_16"/>
</dbReference>
<dbReference type="Gene3D" id="1.10.10.10">
    <property type="entry name" value="Winged helix-like DNA-binding domain superfamily/Winged helix DNA-binding domain"/>
    <property type="match status" value="1"/>
</dbReference>
<dbReference type="GO" id="GO:0003677">
    <property type="term" value="F:DNA binding"/>
    <property type="evidence" value="ECO:0007669"/>
    <property type="project" value="InterPro"/>
</dbReference>
<dbReference type="PROSITE" id="PS50043">
    <property type="entry name" value="HTH_LUXR_2"/>
    <property type="match status" value="1"/>
</dbReference>
<dbReference type="AlphaFoldDB" id="A0A2P8IDX9"/>
<feature type="repeat" description="TPR" evidence="3">
    <location>
        <begin position="774"/>
        <end position="807"/>
    </location>
</feature>
<evidence type="ECO:0000256" key="3">
    <source>
        <dbReference type="PROSITE-ProRule" id="PRU00339"/>
    </source>
</evidence>
<evidence type="ECO:0000259" key="4">
    <source>
        <dbReference type="PROSITE" id="PS50043"/>
    </source>
</evidence>
<dbReference type="InterPro" id="IPR000792">
    <property type="entry name" value="Tscrpt_reg_LuxR_C"/>
</dbReference>
<dbReference type="Gene3D" id="3.40.50.300">
    <property type="entry name" value="P-loop containing nucleotide triphosphate hydrolases"/>
    <property type="match status" value="1"/>
</dbReference>
<dbReference type="Gene3D" id="1.25.40.10">
    <property type="entry name" value="Tetratricopeptide repeat domain"/>
    <property type="match status" value="1"/>
</dbReference>
<evidence type="ECO:0000256" key="1">
    <source>
        <dbReference type="ARBA" id="ARBA00022741"/>
    </source>
</evidence>
<reference evidence="5 6" key="1">
    <citation type="submission" date="2018-03" db="EMBL/GenBank/DDBJ databases">
        <title>Genomic Encyclopedia of Type Strains, Phase III (KMG-III): the genomes of soil and plant-associated and newly described type strains.</title>
        <authorList>
            <person name="Whitman W."/>
        </authorList>
    </citation>
    <scope>NUCLEOTIDE SEQUENCE [LARGE SCALE GENOMIC DNA]</scope>
    <source>
        <strain evidence="5 6">CGMCC 4.7097</strain>
    </source>
</reference>
<gene>
    <name evidence="5" type="ORF">B0I31_103435</name>
</gene>
<dbReference type="GO" id="GO:0005737">
    <property type="term" value="C:cytoplasm"/>
    <property type="evidence" value="ECO:0007669"/>
    <property type="project" value="TreeGrafter"/>
</dbReference>
<feature type="domain" description="HTH luxR-type" evidence="4">
    <location>
        <begin position="828"/>
        <end position="893"/>
    </location>
</feature>
<dbReference type="InterPro" id="IPR011990">
    <property type="entry name" value="TPR-like_helical_dom_sf"/>
</dbReference>
<accession>A0A2P8IDX9</accession>
<dbReference type="GO" id="GO:0004016">
    <property type="term" value="F:adenylate cyclase activity"/>
    <property type="evidence" value="ECO:0007669"/>
    <property type="project" value="TreeGrafter"/>
</dbReference>
<dbReference type="Proteomes" id="UP000241118">
    <property type="component" value="Unassembled WGS sequence"/>
</dbReference>
<dbReference type="Pfam" id="PF13191">
    <property type="entry name" value="AAA_16"/>
    <property type="match status" value="1"/>
</dbReference>
<sequence>MTASTPALPGRDRELRAARALLHGALAGRTTTLLVTGEIGIGKSALLTAIADDARALGFTVVTAIGARLESDLRGGVITRLAEGLHDGPAESLDRFHRVVRDALGQGPLLLAVDDVELSDSWSLRCLAYALRRVADQPLAVVLTATTGQAPVGEVTLPELLGAHHEHVELTGLDVDAVAALVGDAPAAACREVTRGNPELLRALADQLRPGVTAAEVHALGSAEIGAALRLRLRRHDGAAEVVRAAAVLGEDATVDRLAAMADVEPRRALRLIDGLVRLRVFRDDYPLGFAHAYVRNAVLADLPVATRAADHARAAVLLRDAGAPDERIAEHLRGARAVPLPWAVEVLRRAARKATYDDRLDAAQDYLERALEERLSSDERLALQLELVHVTFLVDRVAGMDLLRDALAHADDARSAAGQAVTMLLRLCSGPEARLAVSIGLQLVSRLTSQEHDESWELRVLAYLAGAGNDVALALRAGMFTDELESEVPHSPRLRQVHSALLSLGHALRGESAEDAVRYAAEALEGERVDVFVQPFVFTVSTCFLADAPDLSERFRRMIGSEAEPHDYHLRKGTVVSMAHGMDFLARGDLVRAKTFLKWQLRLFDELGAVAVCPMAILCAARLVEVLVDLGRFDEARDLLARHGFADELPELFQHNVTLFARGKLKLATDDHAGALADLLECGRRLTASTVDSPAVLPWRSLAVRAHLALGHREAAAHLAAEDLARAKRWGTPRAMGTALVSLGLTTDDEAATRALLKAVDYLTGSVARLLHAEALLELGARLRRRGHAERAIPHLRQAVELSARCESKPLIRRAAEELRACEPATAHGTVHGLTKQETRVAGMAAQGLTNRQIAEALFLTRRTVELHLSGAYRKLGIAGRADLAGALRRHQDQYSA</sequence>
<evidence type="ECO:0000313" key="6">
    <source>
        <dbReference type="Proteomes" id="UP000241118"/>
    </source>
</evidence>
<evidence type="ECO:0000313" key="5">
    <source>
        <dbReference type="EMBL" id="PSL56681.1"/>
    </source>
</evidence>
<protein>
    <submittedName>
        <fullName evidence="5">AAA ATPase-like protein</fullName>
    </submittedName>
</protein>
<keyword evidence="2" id="KW-0067">ATP-binding</keyword>
<keyword evidence="6" id="KW-1185">Reference proteome</keyword>